<dbReference type="PROSITE" id="PS51464">
    <property type="entry name" value="SIS"/>
    <property type="match status" value="1"/>
</dbReference>
<dbReference type="Pfam" id="PF01380">
    <property type="entry name" value="SIS"/>
    <property type="match status" value="1"/>
</dbReference>
<evidence type="ECO:0000259" key="6">
    <source>
        <dbReference type="PROSITE" id="PS51464"/>
    </source>
</evidence>
<dbReference type="AlphaFoldDB" id="A0A0S3PT99"/>
<dbReference type="CDD" id="cd05013">
    <property type="entry name" value="SIS_RpiR"/>
    <property type="match status" value="1"/>
</dbReference>
<dbReference type="InterPro" id="IPR009057">
    <property type="entry name" value="Homeodomain-like_sf"/>
</dbReference>
<dbReference type="PROSITE" id="PS51071">
    <property type="entry name" value="HTH_RPIR"/>
    <property type="match status" value="1"/>
</dbReference>
<dbReference type="GO" id="GO:0003677">
    <property type="term" value="F:DNA binding"/>
    <property type="evidence" value="ECO:0007669"/>
    <property type="project" value="UniProtKB-KW"/>
</dbReference>
<evidence type="ECO:0000259" key="5">
    <source>
        <dbReference type="PROSITE" id="PS51071"/>
    </source>
</evidence>
<dbReference type="Gene3D" id="1.10.10.10">
    <property type="entry name" value="Winged helix-like DNA-binding domain superfamily/Winged helix DNA-binding domain"/>
    <property type="match status" value="1"/>
</dbReference>
<dbReference type="SUPFAM" id="SSF53697">
    <property type="entry name" value="SIS domain"/>
    <property type="match status" value="1"/>
</dbReference>
<keyword evidence="8" id="KW-1185">Reference proteome</keyword>
<protein>
    <submittedName>
        <fullName evidence="7">Putative HTH-type transcriptional regulator YbbH</fullName>
    </submittedName>
</protein>
<dbReference type="RefSeq" id="WP_245408690.1">
    <property type="nucleotide sequence ID" value="NZ_AP014946.1"/>
</dbReference>
<gene>
    <name evidence="7" type="primary">ybbH</name>
    <name evidence="7" type="ORF">GJW-30_1_01629</name>
</gene>
<keyword evidence="3" id="KW-0804">Transcription</keyword>
<dbReference type="InterPro" id="IPR000281">
    <property type="entry name" value="HTH_RpiR"/>
</dbReference>
<evidence type="ECO:0000256" key="4">
    <source>
        <dbReference type="SAM" id="MobiDB-lite"/>
    </source>
</evidence>
<keyword evidence="2" id="KW-0238">DNA-binding</keyword>
<dbReference type="InterPro" id="IPR035472">
    <property type="entry name" value="RpiR-like_SIS"/>
</dbReference>
<dbReference type="PANTHER" id="PTHR30514">
    <property type="entry name" value="GLUCOKINASE"/>
    <property type="match status" value="1"/>
</dbReference>
<dbReference type="Proteomes" id="UP000236884">
    <property type="component" value="Chromosome"/>
</dbReference>
<dbReference type="KEGG" id="vgo:GJW-30_1_01629"/>
<dbReference type="GO" id="GO:0097367">
    <property type="term" value="F:carbohydrate derivative binding"/>
    <property type="evidence" value="ECO:0007669"/>
    <property type="project" value="InterPro"/>
</dbReference>
<dbReference type="InterPro" id="IPR046348">
    <property type="entry name" value="SIS_dom_sf"/>
</dbReference>
<feature type="domain" description="SIS" evidence="6">
    <location>
        <begin position="144"/>
        <end position="286"/>
    </location>
</feature>
<dbReference type="InterPro" id="IPR036388">
    <property type="entry name" value="WH-like_DNA-bd_sf"/>
</dbReference>
<proteinExistence type="predicted"/>
<evidence type="ECO:0000256" key="2">
    <source>
        <dbReference type="ARBA" id="ARBA00023125"/>
    </source>
</evidence>
<name>A0A0S3PT99_9BRAD</name>
<dbReference type="InterPro" id="IPR047640">
    <property type="entry name" value="RpiR-like"/>
</dbReference>
<reference evidence="7 8" key="1">
    <citation type="submission" date="2015-08" db="EMBL/GenBank/DDBJ databases">
        <title>Investigation of the bacterial diversity of lava forest soil.</title>
        <authorList>
            <person name="Lee J.S."/>
        </authorList>
    </citation>
    <scope>NUCLEOTIDE SEQUENCE [LARGE SCALE GENOMIC DNA]</scope>
    <source>
        <strain evidence="7 8">GJW-30</strain>
    </source>
</reference>
<dbReference type="PANTHER" id="PTHR30514:SF1">
    <property type="entry name" value="HTH-TYPE TRANSCRIPTIONAL REGULATOR HEXR-RELATED"/>
    <property type="match status" value="1"/>
</dbReference>
<evidence type="ECO:0000313" key="8">
    <source>
        <dbReference type="Proteomes" id="UP000236884"/>
    </source>
</evidence>
<feature type="region of interest" description="Disordered" evidence="4">
    <location>
        <begin position="1"/>
        <end position="21"/>
    </location>
</feature>
<dbReference type="Gene3D" id="3.40.50.10490">
    <property type="entry name" value="Glucose-6-phosphate isomerase like protein, domain 1"/>
    <property type="match status" value="1"/>
</dbReference>
<organism evidence="7 8">
    <name type="scientific">Variibacter gotjawalensis</name>
    <dbReference type="NCBI Taxonomy" id="1333996"/>
    <lineage>
        <taxon>Bacteria</taxon>
        <taxon>Pseudomonadati</taxon>
        <taxon>Pseudomonadota</taxon>
        <taxon>Alphaproteobacteria</taxon>
        <taxon>Hyphomicrobiales</taxon>
        <taxon>Nitrobacteraceae</taxon>
        <taxon>Variibacter</taxon>
    </lineage>
</organism>
<dbReference type="Pfam" id="PF01418">
    <property type="entry name" value="HTH_6"/>
    <property type="match status" value="1"/>
</dbReference>
<dbReference type="SUPFAM" id="SSF46689">
    <property type="entry name" value="Homeodomain-like"/>
    <property type="match status" value="1"/>
</dbReference>
<feature type="domain" description="HTH rpiR-type" evidence="5">
    <location>
        <begin position="24"/>
        <end position="100"/>
    </location>
</feature>
<evidence type="ECO:0000256" key="3">
    <source>
        <dbReference type="ARBA" id="ARBA00023163"/>
    </source>
</evidence>
<accession>A0A0S3PT99</accession>
<dbReference type="InterPro" id="IPR001347">
    <property type="entry name" value="SIS_dom"/>
</dbReference>
<evidence type="ECO:0000256" key="1">
    <source>
        <dbReference type="ARBA" id="ARBA00023015"/>
    </source>
</evidence>
<dbReference type="GO" id="GO:1901135">
    <property type="term" value="P:carbohydrate derivative metabolic process"/>
    <property type="evidence" value="ECO:0007669"/>
    <property type="project" value="InterPro"/>
</dbReference>
<sequence length="302" mass="32478">MTKTTKKPQAKSKAARALAPREQASVRERLQVILPNLPPAAARIARFIVDHAADVVHMSVTEVAEKAEASEGSVVALCQQLGARGFQQIKIGLARDLVQPVQFIHEDVARNDRADTVIEKMFRSGILALEDTMRVLDPAALQKAVDIIVAARSVEVYGVGSAAPIAEDANYRLLRIGIASKVVTDSHVQAISASLTGKHTAVLTVSHSGSTHETVTSTRLAREAGARTICITNYGKSPIQSHADVVLYTMARETRFRTEAMTSRIAQLAIVDALIAAVALATYDKAVTTIARTSEILSLKRI</sequence>
<keyword evidence="1" id="KW-0805">Transcription regulation</keyword>
<dbReference type="GO" id="GO:0003700">
    <property type="term" value="F:DNA-binding transcription factor activity"/>
    <property type="evidence" value="ECO:0007669"/>
    <property type="project" value="InterPro"/>
</dbReference>
<evidence type="ECO:0000313" key="7">
    <source>
        <dbReference type="EMBL" id="BAT59100.1"/>
    </source>
</evidence>
<feature type="compositionally biased region" description="Basic residues" evidence="4">
    <location>
        <begin position="1"/>
        <end position="14"/>
    </location>
</feature>
<dbReference type="EMBL" id="AP014946">
    <property type="protein sequence ID" value="BAT59100.1"/>
    <property type="molecule type" value="Genomic_DNA"/>
</dbReference>